<dbReference type="InterPro" id="IPR050091">
    <property type="entry name" value="PKS_NRPS_Biosynth_Enz"/>
</dbReference>
<keyword evidence="1" id="KW-0596">Phosphopantetheine</keyword>
<dbReference type="PROSITE" id="PS00012">
    <property type="entry name" value="PHOSPHOPANTETHEINE"/>
    <property type="match status" value="1"/>
</dbReference>
<dbReference type="Pfam" id="PF00550">
    <property type="entry name" value="PP-binding"/>
    <property type="match status" value="1"/>
</dbReference>
<evidence type="ECO:0000256" key="1">
    <source>
        <dbReference type="ARBA" id="ARBA00022450"/>
    </source>
</evidence>
<name>A0ABS2IRF2_9ACTN</name>
<dbReference type="Gene3D" id="1.10.1200.10">
    <property type="entry name" value="ACP-like"/>
    <property type="match status" value="1"/>
</dbReference>
<dbReference type="InterPro" id="IPR006162">
    <property type="entry name" value="Ppantetheine_attach_site"/>
</dbReference>
<gene>
    <name evidence="5" type="ORF">JQX11_07030</name>
</gene>
<dbReference type="Proteomes" id="UP001518872">
    <property type="component" value="Unassembled WGS sequence"/>
</dbReference>
<evidence type="ECO:0000259" key="4">
    <source>
        <dbReference type="PROSITE" id="PS50075"/>
    </source>
</evidence>
<accession>A0ABS2IRF2</accession>
<organism evidence="5 6">
    <name type="scientific">Micromonospora humida</name>
    <dbReference type="NCBI Taxonomy" id="2809018"/>
    <lineage>
        <taxon>Bacteria</taxon>
        <taxon>Bacillati</taxon>
        <taxon>Actinomycetota</taxon>
        <taxon>Actinomycetes</taxon>
        <taxon>Micromonosporales</taxon>
        <taxon>Micromonosporaceae</taxon>
        <taxon>Micromonospora</taxon>
    </lineage>
</organism>
<dbReference type="Gene3D" id="3.40.50.720">
    <property type="entry name" value="NAD(P)-binding Rossmann-like Domain"/>
    <property type="match status" value="1"/>
</dbReference>
<dbReference type="SUPFAM" id="SSF47336">
    <property type="entry name" value="ACP-like"/>
    <property type="match status" value="1"/>
</dbReference>
<dbReference type="InterPro" id="IPR036736">
    <property type="entry name" value="ACP-like_sf"/>
</dbReference>
<dbReference type="InterPro" id="IPR009081">
    <property type="entry name" value="PP-bd_ACP"/>
</dbReference>
<dbReference type="SMART" id="SM01294">
    <property type="entry name" value="PKS_PP_betabranch"/>
    <property type="match status" value="1"/>
</dbReference>
<evidence type="ECO:0000313" key="5">
    <source>
        <dbReference type="EMBL" id="MBM7076099.1"/>
    </source>
</evidence>
<dbReference type="SUPFAM" id="SSF51735">
    <property type="entry name" value="NAD(P)-binding Rossmann-fold domains"/>
    <property type="match status" value="1"/>
</dbReference>
<evidence type="ECO:0000313" key="6">
    <source>
        <dbReference type="Proteomes" id="UP001518872"/>
    </source>
</evidence>
<dbReference type="InterPro" id="IPR020806">
    <property type="entry name" value="PKS_PP-bd"/>
</dbReference>
<keyword evidence="2" id="KW-0597">Phosphoprotein</keyword>
<dbReference type="SMART" id="SM00823">
    <property type="entry name" value="PKS_PP"/>
    <property type="match status" value="1"/>
</dbReference>
<dbReference type="RefSeq" id="WP_204924122.1">
    <property type="nucleotide sequence ID" value="NZ_JAFEUC010000002.1"/>
</dbReference>
<protein>
    <submittedName>
        <fullName evidence="5">KR domain-containing protein</fullName>
    </submittedName>
</protein>
<dbReference type="PANTHER" id="PTHR43775:SF51">
    <property type="entry name" value="INACTIVE PHENOLPHTHIOCEROL SYNTHESIS POLYKETIDE SYNTHASE TYPE I PKS1-RELATED"/>
    <property type="match status" value="1"/>
</dbReference>
<dbReference type="PANTHER" id="PTHR43775">
    <property type="entry name" value="FATTY ACID SYNTHASE"/>
    <property type="match status" value="1"/>
</dbReference>
<dbReference type="PROSITE" id="PS50075">
    <property type="entry name" value="CARRIER"/>
    <property type="match status" value="1"/>
</dbReference>
<dbReference type="Pfam" id="PF08659">
    <property type="entry name" value="KR"/>
    <property type="match status" value="1"/>
</dbReference>
<dbReference type="InterPro" id="IPR036291">
    <property type="entry name" value="NAD(P)-bd_dom_sf"/>
</dbReference>
<reference evidence="5 6" key="1">
    <citation type="submission" date="2021-02" db="EMBL/GenBank/DDBJ databases">
        <authorList>
            <person name="Ra J.-S."/>
        </authorList>
    </citation>
    <scope>NUCLEOTIDE SEQUENCE [LARGE SCALE GENOMIC DNA]</scope>
    <source>
        <strain evidence="5 6">MMS20-R1-14</strain>
    </source>
</reference>
<comment type="caution">
    <text evidence="5">The sequence shown here is derived from an EMBL/GenBank/DDBJ whole genome shotgun (WGS) entry which is preliminary data.</text>
</comment>
<evidence type="ECO:0000256" key="2">
    <source>
        <dbReference type="ARBA" id="ARBA00022553"/>
    </source>
</evidence>
<dbReference type="SMART" id="SM00822">
    <property type="entry name" value="PKS_KR"/>
    <property type="match status" value="1"/>
</dbReference>
<sequence length="355" mass="37374">TAGTLHDTPLTTQTPHTLHTTLTAKIDTTHTLHTALQHHPEVNLVVFGSATGTLGNAGQANYAAANTFQDALTHHRHTMGLAGTTIAWGLWHTESGMGAGLQEQDLQRLSRIGVRPMDVADGLAALDAAVTLGQPVTVAMGLYLPTLTARARDGLLAPLFRALTGPVGVDASPQDAPAAVRPLPERLAGLTDADRHDLLLTLVCENAAITLGHAGAAGIAPERQFRDLGIDSLTAVELRNRLATATQLRLSASLIFDHPSPAQLARHLGDRLTPQERDPFAVLFAELDRLTSDLSAAAPSAAAMGRLSGRLAGFLDRVEEQRSALVAETGDEVTAISTATDDEIFDLIDNELGIG</sequence>
<proteinExistence type="predicted"/>
<keyword evidence="6" id="KW-1185">Reference proteome</keyword>
<evidence type="ECO:0000256" key="3">
    <source>
        <dbReference type="ARBA" id="ARBA00022679"/>
    </source>
</evidence>
<dbReference type="EMBL" id="JAFEUC010000002">
    <property type="protein sequence ID" value="MBM7076099.1"/>
    <property type="molecule type" value="Genomic_DNA"/>
</dbReference>
<keyword evidence="3" id="KW-0808">Transferase</keyword>
<feature type="domain" description="Carrier" evidence="4">
    <location>
        <begin position="197"/>
        <end position="272"/>
    </location>
</feature>
<dbReference type="InterPro" id="IPR013968">
    <property type="entry name" value="PKS_KR"/>
</dbReference>
<feature type="non-terminal residue" evidence="5">
    <location>
        <position position="1"/>
    </location>
</feature>
<dbReference type="InterPro" id="IPR057326">
    <property type="entry name" value="KR_dom"/>
</dbReference>